<proteinExistence type="predicted"/>
<dbReference type="Proteomes" id="UP000282892">
    <property type="component" value="Chromosome"/>
</dbReference>
<dbReference type="AlphaFoldDB" id="A0A3Q9QY70"/>
<accession>A0A3Q9QY70</accession>
<keyword evidence="1" id="KW-0175">Coiled coil</keyword>
<gene>
    <name evidence="2" type="ORF">CHR53_09580</name>
</gene>
<evidence type="ECO:0000313" key="3">
    <source>
        <dbReference type="Proteomes" id="UP000282892"/>
    </source>
</evidence>
<organism evidence="2 3">
    <name type="scientific">Neobacillus mesonae</name>
    <dbReference type="NCBI Taxonomy" id="1193713"/>
    <lineage>
        <taxon>Bacteria</taxon>
        <taxon>Bacillati</taxon>
        <taxon>Bacillota</taxon>
        <taxon>Bacilli</taxon>
        <taxon>Bacillales</taxon>
        <taxon>Bacillaceae</taxon>
        <taxon>Neobacillus</taxon>
    </lineage>
</organism>
<evidence type="ECO:0000313" key="2">
    <source>
        <dbReference type="EMBL" id="AZU61498.1"/>
    </source>
</evidence>
<dbReference type="OrthoDB" id="2375961at2"/>
<name>A0A3Q9QY70_9BACI</name>
<keyword evidence="3" id="KW-1185">Reference proteome</keyword>
<feature type="coiled-coil region" evidence="1">
    <location>
        <begin position="22"/>
        <end position="49"/>
    </location>
</feature>
<protein>
    <recommendedName>
        <fullName evidence="4">YlqD protein</fullName>
    </recommendedName>
</protein>
<dbReference type="Pfam" id="PF11068">
    <property type="entry name" value="YlqD"/>
    <property type="match status" value="1"/>
</dbReference>
<dbReference type="STRING" id="1193713.GCA_001636315_04351"/>
<dbReference type="Gene3D" id="6.10.140.1110">
    <property type="match status" value="1"/>
</dbReference>
<dbReference type="KEGG" id="nmk:CHR53_09580"/>
<dbReference type="InterPro" id="IPR021297">
    <property type="entry name" value="YlqD"/>
</dbReference>
<sequence>MQLIQTVVVKQILTENSKQQLFDQYHARKQQLQKECDQLQFELKRLEKTKTFPPTTLKKHFEKEIQMRKEKIKLLEFQMEQLHILPLGSELKEKEVQALVEVKVGDRWKDDAATIVIKDGIIEDIR</sequence>
<dbReference type="EMBL" id="CP022572">
    <property type="protein sequence ID" value="AZU61498.1"/>
    <property type="molecule type" value="Genomic_DNA"/>
</dbReference>
<reference evidence="2 3" key="1">
    <citation type="submission" date="2017-07" db="EMBL/GenBank/DDBJ databases">
        <title>The complete genome sequence of Bacillus mesonae strain H20-5, an efficient strain improving plant abiotic stress resistance.</title>
        <authorList>
            <person name="Kim S.Y."/>
            <person name="Song H."/>
            <person name="Sang M.K."/>
            <person name="Weon H.-Y."/>
            <person name="Song J."/>
        </authorList>
    </citation>
    <scope>NUCLEOTIDE SEQUENCE [LARGE SCALE GENOMIC DNA]</scope>
    <source>
        <strain evidence="2 3">H20-5</strain>
    </source>
</reference>
<dbReference type="RefSeq" id="WP_066396044.1">
    <property type="nucleotide sequence ID" value="NZ_CP022572.1"/>
</dbReference>
<evidence type="ECO:0000256" key="1">
    <source>
        <dbReference type="SAM" id="Coils"/>
    </source>
</evidence>
<evidence type="ECO:0008006" key="4">
    <source>
        <dbReference type="Google" id="ProtNLM"/>
    </source>
</evidence>